<comment type="caution">
    <text evidence="5">The sequence shown here is derived from an EMBL/GenBank/DDBJ whole genome shotgun (WGS) entry which is preliminary data.</text>
</comment>
<evidence type="ECO:0000256" key="2">
    <source>
        <dbReference type="ARBA" id="ARBA00022737"/>
    </source>
</evidence>
<dbReference type="Gene3D" id="2.120.10.80">
    <property type="entry name" value="Kelch-type beta propeller"/>
    <property type="match status" value="2"/>
</dbReference>
<keyword evidence="6" id="KW-1185">Reference proteome</keyword>
<sequence length="331" mass="36623">MKNICLPIYLLVFGLCWSLNTGSAQSGSQWESLSAADGSEPVQRHEAAFVRIGEKFYLLGGRGIRPVSIYDPQSQTWTLGQKPPVEIHHFQPVVYNDKVYIIGALTGQYPGETPLPKVIIYDPATDEWSEGATIPENRRRGSAGLSVYKDKIYIACGIKDGHRGDHKTWLDVYDPQTNTWEQLPDAPRARDHFQAVVVKHKLYLVGGRRSAAPDNVFNDLEGKVDVYDLKKGTWSTISEELPTKRAGLFLATVPKNKIVVLGGETGDQQLAHSEMEVLNTKKGSWESWSPMIQGRHGTGAIVYKGQLIVASGCGNRGGSPELKTMEVYNLK</sequence>
<evidence type="ECO:0000313" key="5">
    <source>
        <dbReference type="EMBL" id="PHN08374.1"/>
    </source>
</evidence>
<dbReference type="PANTHER" id="PTHR24412">
    <property type="entry name" value="KELCH PROTEIN"/>
    <property type="match status" value="1"/>
</dbReference>
<accession>A0A2D0NIP6</accession>
<dbReference type="InterPro" id="IPR006652">
    <property type="entry name" value="Kelch_1"/>
</dbReference>
<reference evidence="5 6" key="1">
    <citation type="submission" date="2017-10" db="EMBL/GenBank/DDBJ databases">
        <title>The draft genome sequence of Lewinella nigricans NBRC 102662.</title>
        <authorList>
            <person name="Wang K."/>
        </authorList>
    </citation>
    <scope>NUCLEOTIDE SEQUENCE [LARGE SCALE GENOMIC DNA]</scope>
    <source>
        <strain evidence="5 6">NBRC 102662</strain>
    </source>
</reference>
<proteinExistence type="predicted"/>
<dbReference type="Proteomes" id="UP000223913">
    <property type="component" value="Unassembled WGS sequence"/>
</dbReference>
<name>A0A2D0NIP6_FLAN2</name>
<dbReference type="InterPro" id="IPR015915">
    <property type="entry name" value="Kelch-typ_b-propeller"/>
</dbReference>
<keyword evidence="3" id="KW-0732">Signal</keyword>
<feature type="domain" description="Attractin/MKLN-like beta-propeller" evidence="4">
    <location>
        <begin position="27"/>
        <end position="266"/>
    </location>
</feature>
<keyword evidence="2" id="KW-0677">Repeat</keyword>
<evidence type="ECO:0000256" key="1">
    <source>
        <dbReference type="ARBA" id="ARBA00022441"/>
    </source>
</evidence>
<gene>
    <name evidence="5" type="ORF">CRP01_00235</name>
</gene>
<feature type="signal peptide" evidence="3">
    <location>
        <begin position="1"/>
        <end position="26"/>
    </location>
</feature>
<evidence type="ECO:0000313" key="6">
    <source>
        <dbReference type="Proteomes" id="UP000223913"/>
    </source>
</evidence>
<feature type="chain" id="PRO_5012338728" evidence="3">
    <location>
        <begin position="27"/>
        <end position="331"/>
    </location>
</feature>
<dbReference type="SUPFAM" id="SSF117281">
    <property type="entry name" value="Kelch motif"/>
    <property type="match status" value="1"/>
</dbReference>
<dbReference type="SMART" id="SM00612">
    <property type="entry name" value="Kelch"/>
    <property type="match status" value="4"/>
</dbReference>
<dbReference type="OrthoDB" id="996574at2"/>
<dbReference type="InterPro" id="IPR056737">
    <property type="entry name" value="Beta-prop_ATRN-MKLN-like"/>
</dbReference>
<organism evidence="5 6">
    <name type="scientific">Flavilitoribacter nigricans (strain ATCC 23147 / DSM 23189 / NBRC 102662 / NCIMB 1420 / SS-2)</name>
    <name type="common">Lewinella nigricans</name>
    <dbReference type="NCBI Taxonomy" id="1122177"/>
    <lineage>
        <taxon>Bacteria</taxon>
        <taxon>Pseudomonadati</taxon>
        <taxon>Bacteroidota</taxon>
        <taxon>Saprospiria</taxon>
        <taxon>Saprospirales</taxon>
        <taxon>Lewinellaceae</taxon>
        <taxon>Flavilitoribacter</taxon>
    </lineage>
</organism>
<dbReference type="EMBL" id="PDUD01000001">
    <property type="protein sequence ID" value="PHN08374.1"/>
    <property type="molecule type" value="Genomic_DNA"/>
</dbReference>
<dbReference type="RefSeq" id="WP_099147966.1">
    <property type="nucleotide sequence ID" value="NZ_PDUD01000001.1"/>
</dbReference>
<evidence type="ECO:0000259" key="4">
    <source>
        <dbReference type="Pfam" id="PF24981"/>
    </source>
</evidence>
<dbReference type="Pfam" id="PF24981">
    <property type="entry name" value="Beta-prop_ATRN-LZTR1"/>
    <property type="match status" value="1"/>
</dbReference>
<dbReference type="AlphaFoldDB" id="A0A2D0NIP6"/>
<dbReference type="PANTHER" id="PTHR24412:SF489">
    <property type="entry name" value="RING FINGER DOMAIN AND KELCH REPEAT-CONTAINING PROTEIN DDB_G0271372"/>
    <property type="match status" value="1"/>
</dbReference>
<protein>
    <submittedName>
        <fullName evidence="5">Galactose oxidase</fullName>
    </submittedName>
</protein>
<evidence type="ECO:0000256" key="3">
    <source>
        <dbReference type="SAM" id="SignalP"/>
    </source>
</evidence>
<keyword evidence="1" id="KW-0880">Kelch repeat</keyword>